<dbReference type="Pfam" id="PF18143">
    <property type="entry name" value="HAD_SAK_2"/>
    <property type="match status" value="1"/>
</dbReference>
<protein>
    <submittedName>
        <fullName evidence="1">XRE family transcriptional regulator</fullName>
    </submittedName>
</protein>
<dbReference type="AlphaFoldDB" id="A0A3D8K0U8"/>
<reference evidence="1 2" key="1">
    <citation type="submission" date="2018-08" db="EMBL/GenBank/DDBJ databases">
        <title>Paraburkholderia sp. DHOM06 isolated from forest soil.</title>
        <authorList>
            <person name="Gao Z.-H."/>
            <person name="Qiu L.-H."/>
        </authorList>
    </citation>
    <scope>NUCLEOTIDE SEQUENCE [LARGE SCALE GENOMIC DNA]</scope>
    <source>
        <strain evidence="1 2">DHOM06</strain>
    </source>
</reference>
<dbReference type="EMBL" id="QRGA01000006">
    <property type="protein sequence ID" value="RDU99087.1"/>
    <property type="molecule type" value="Genomic_DNA"/>
</dbReference>
<dbReference type="Proteomes" id="UP000256838">
    <property type="component" value="Unassembled WGS sequence"/>
</dbReference>
<evidence type="ECO:0000313" key="2">
    <source>
        <dbReference type="Proteomes" id="UP000256838"/>
    </source>
</evidence>
<gene>
    <name evidence="1" type="ORF">DWV00_11760</name>
</gene>
<dbReference type="OrthoDB" id="8773450at2"/>
<comment type="caution">
    <text evidence="1">The sequence shown here is derived from an EMBL/GenBank/DDBJ whole genome shotgun (WGS) entry which is preliminary data.</text>
</comment>
<sequence>MSLTSPQTDPGPSPLALDLQSLGQLVRKQRIACELSLLDAADAMNVDAVLLGHIEDGQTVDTDSLLTVLRGLGLRLLVMPTGDAEVTLRMLGHTISYQPAAPPNAGLSDAGTSFVLDETTPTLFVDFDGTLHVGRAFIDECNQITLDSGRRPMEFAPLLVELLEPYPDVEIVLTTSWLQKLSVAEVVSHLPLELAGRVVGTTRDIKPRMSYVLSGADRTYVIVSYAYGHRLKNWLAIDDAVFGASQFGREPGALLAHFLLLDSARGIGDAIPRQHIRRWLADVHHDRSF</sequence>
<dbReference type="GO" id="GO:0003677">
    <property type="term" value="F:DNA binding"/>
    <property type="evidence" value="ECO:0007669"/>
    <property type="project" value="InterPro"/>
</dbReference>
<evidence type="ECO:0000313" key="1">
    <source>
        <dbReference type="EMBL" id="RDU99087.1"/>
    </source>
</evidence>
<organism evidence="1 2">
    <name type="scientific">Trinickia dinghuensis</name>
    <dbReference type="NCBI Taxonomy" id="2291023"/>
    <lineage>
        <taxon>Bacteria</taxon>
        <taxon>Pseudomonadati</taxon>
        <taxon>Pseudomonadota</taxon>
        <taxon>Betaproteobacteria</taxon>
        <taxon>Burkholderiales</taxon>
        <taxon>Burkholderiaceae</taxon>
        <taxon>Trinickia</taxon>
    </lineage>
</organism>
<keyword evidence="2" id="KW-1185">Reference proteome</keyword>
<proteinExistence type="predicted"/>
<name>A0A3D8K0U8_9BURK</name>
<dbReference type="InterPro" id="IPR010982">
    <property type="entry name" value="Lambda_DNA-bd_dom_sf"/>
</dbReference>
<dbReference type="Gene3D" id="1.10.260.40">
    <property type="entry name" value="lambda repressor-like DNA-binding domains"/>
    <property type="match status" value="1"/>
</dbReference>
<accession>A0A3D8K0U8</accession>